<organism evidence="1 2">
    <name type="scientific">Vibrio breoganii</name>
    <dbReference type="NCBI Taxonomy" id="553239"/>
    <lineage>
        <taxon>Bacteria</taxon>
        <taxon>Pseudomonadati</taxon>
        <taxon>Pseudomonadota</taxon>
        <taxon>Gammaproteobacteria</taxon>
        <taxon>Vibrionales</taxon>
        <taxon>Vibrionaceae</taxon>
        <taxon>Vibrio</taxon>
    </lineage>
</organism>
<proteinExistence type="predicted"/>
<name>A0AAN0XZG8_9VIBR</name>
<evidence type="ECO:0000313" key="2">
    <source>
        <dbReference type="Proteomes" id="UP000092018"/>
    </source>
</evidence>
<reference evidence="1 2" key="1">
    <citation type="submission" date="2016-06" db="EMBL/GenBank/DDBJ databases">
        <title>Adaptive Radiation by Waves of Gene Transfer Leads to Fine-Scale Resource Partitioning in Marine Microbes.</title>
        <authorList>
            <person name="Hehemann J.-H."/>
            <person name="Arevalo P."/>
            <person name="Datta M.S."/>
            <person name="Yu X."/>
            <person name="Corzett C."/>
            <person name="Henschel A."/>
            <person name="Preheim S.P."/>
            <person name="Timberlake S."/>
            <person name="Alm E.J."/>
            <person name="Polz M.F."/>
        </authorList>
    </citation>
    <scope>NUCLEOTIDE SEQUENCE [LARGE SCALE GENOMIC DNA]</scope>
    <source>
        <strain evidence="1 2">FF50</strain>
        <plasmid evidence="1 2">unnamed1</plasmid>
    </source>
</reference>
<gene>
    <name evidence="1" type="ORF">A6E01_19505</name>
</gene>
<dbReference type="EMBL" id="CP016179">
    <property type="protein sequence ID" value="ANO35401.1"/>
    <property type="molecule type" value="Genomic_DNA"/>
</dbReference>
<evidence type="ECO:0000313" key="1">
    <source>
        <dbReference type="EMBL" id="ANO35401.1"/>
    </source>
</evidence>
<dbReference type="Proteomes" id="UP000092018">
    <property type="component" value="Plasmid unnamed1"/>
</dbReference>
<accession>A0AAN0XZG8</accession>
<keyword evidence="1" id="KW-0614">Plasmid</keyword>
<dbReference type="RefSeq" id="WP_065211163.1">
    <property type="nucleotide sequence ID" value="NZ_CP016179.1"/>
</dbReference>
<dbReference type="AlphaFoldDB" id="A0AAN0XZG8"/>
<sequence length="258" mass="29861">MSFTILTDDGQITQEDAQQILCTDNPHKMVRANLFIETGYVWGEGHSTQSKANFQALVERTKQTITEFKQTKDLSFEVTGKYSASDRVFGMSDMYFHPQNLTITMKAIYLIELVERLEKIEGFQISHLSINRTYDSIAIEDFGTYLDEQRDDKIKNILKRTQAAKRNQVASLQAIFTNIFNFHGTSRRDLLPSIRAEISRDEEIITNHILELPFVDHQRAENDTLIKLKSKTTFNKSTQREQRVVALQQHPELLPVYL</sequence>
<protein>
    <submittedName>
        <fullName evidence="1">Uncharacterized protein</fullName>
    </submittedName>
</protein>
<geneLocation type="plasmid" evidence="1 2">
    <name>unnamed1</name>
</geneLocation>
<dbReference type="KEGG" id="vbr:A6E01_19505"/>